<feature type="domain" description="PAC" evidence="8">
    <location>
        <begin position="589"/>
        <end position="641"/>
    </location>
</feature>
<dbReference type="Gene3D" id="2.10.70.100">
    <property type="match status" value="1"/>
</dbReference>
<dbReference type="EC" id="2.7.13.3" evidence="2"/>
<sequence>MTNSLDALHKGKHHVSIYMCRPIVNDYQQLKDLYIHWQNPKSAHSKQFPFVKPGAYLSELAGAGIALPNHFWDTLHNDGIAEEEFQWADYRIHLLVFATDKEYAVTLSVKPLCHYVAEKEKIALRNALFQYAGLGIALTDREGIIKSVNPALENMTGYVAEELIDKESPAFLRVPSILKKQIEELLPEQPADMQDPDTVVMTYLNSHSMLQRENTLLTKNRRYLPVLSTTTKLYDDENNFFGFVDFVADISEFKKIQRELFLANQRLKLATKAGNIGIWEYNGLTNEFIWDEETYRIHGIPPGTAVTFEDFLKLIHPEDQEYFYSRMGIQEFDSKPIRIIRPDGAVKYVKSQGIKLPGRNGMDMHTIGIVLDVTDNILSQITLSDSEKRYRFLVENLKEVVFQTDLQGRWTYLNQSWVEITGFDISSSMGITCLEFVHPDDRERNLELITGLVHQKKEYCRNEVRYMHKDGSHRWIEIFAKLTYDETGRPTGTIGTLYDISERKQMEMELTKSEQRFKAIFNSSFQFIGLLTPEGTVLEANQRALDAAGLRADEVVGKPFWETPWWGLCPLTRQRLRESIQSAAQGASIHYETDIWTKDNDIRTLDFSITPLFDHDGKVISLLPEGHDITEIKRTRAALMESEQRFREIADNVDEIFWIRNAVVPKFIYINATYERLTGKSRQSLYDDPLSFLEFIHPDDQPELLSLFNSSPDDNAIIEVRGIDKEGITRWLSIRIFVIKDGHGVIQRRIGIASNITHQKEKELLLTETLEKEKELNHLKSQFVAFVSHEFRTPLATIKSSTELIEHYLFNSSETGLDPELAARIKRHTSTIQTKIDFFDELLTDTLTINQIESGKISYIPQPSDLIAFMQTIILDFFSDRPDGRKAEFEVTGHPETVSIDEKLINRVLINLLSNAFKFSVTNPKVRLCFEEKEVKIKVIDKGIGIPEEDLSKLFTTFFRAGNVGKIAGTGLGLQISKQLVELHGGTIVVNSRQGEGTEMIITLPKH</sequence>
<feature type="domain" description="PAS" evidence="7">
    <location>
        <begin position="136"/>
        <end position="166"/>
    </location>
</feature>
<feature type="domain" description="Histidine kinase" evidence="6">
    <location>
        <begin position="786"/>
        <end position="1007"/>
    </location>
</feature>
<dbReference type="PRINTS" id="PR00344">
    <property type="entry name" value="BCTRLSENSOR"/>
</dbReference>
<feature type="domain" description="PAS" evidence="7">
    <location>
        <begin position="642"/>
        <end position="715"/>
    </location>
</feature>
<dbReference type="Proteomes" id="UP000000493">
    <property type="component" value="Chromosome"/>
</dbReference>
<dbReference type="FunFam" id="3.30.565.10:FF:000006">
    <property type="entry name" value="Sensor histidine kinase WalK"/>
    <property type="match status" value="1"/>
</dbReference>
<dbReference type="Pfam" id="PF13426">
    <property type="entry name" value="PAS_9"/>
    <property type="match status" value="1"/>
</dbReference>
<organism evidence="9 10">
    <name type="scientific">Runella slithyformis (strain ATCC 29530 / DSM 19594 / LMG 11500 / NCIMB 11436 / LSU 4)</name>
    <dbReference type="NCBI Taxonomy" id="761193"/>
    <lineage>
        <taxon>Bacteria</taxon>
        <taxon>Pseudomonadati</taxon>
        <taxon>Bacteroidota</taxon>
        <taxon>Cytophagia</taxon>
        <taxon>Cytophagales</taxon>
        <taxon>Spirosomataceae</taxon>
        <taxon>Runella</taxon>
    </lineage>
</organism>
<dbReference type="NCBIfam" id="TIGR00229">
    <property type="entry name" value="sensory_box"/>
    <property type="match status" value="4"/>
</dbReference>
<evidence type="ECO:0000256" key="5">
    <source>
        <dbReference type="ARBA" id="ARBA00022777"/>
    </source>
</evidence>
<dbReference type="SMART" id="SM00091">
    <property type="entry name" value="PAS"/>
    <property type="match status" value="5"/>
</dbReference>
<dbReference type="Pfam" id="PF08447">
    <property type="entry name" value="PAS_3"/>
    <property type="match status" value="2"/>
</dbReference>
<feature type="domain" description="PAC" evidence="8">
    <location>
        <begin position="333"/>
        <end position="385"/>
    </location>
</feature>
<dbReference type="InterPro" id="IPR036097">
    <property type="entry name" value="HisK_dim/P_sf"/>
</dbReference>
<evidence type="ECO:0000256" key="3">
    <source>
        <dbReference type="ARBA" id="ARBA00022553"/>
    </source>
</evidence>
<dbReference type="InterPro" id="IPR000014">
    <property type="entry name" value="PAS"/>
</dbReference>
<evidence type="ECO:0000256" key="1">
    <source>
        <dbReference type="ARBA" id="ARBA00000085"/>
    </source>
</evidence>
<dbReference type="InterPro" id="IPR013655">
    <property type="entry name" value="PAS_fold_3"/>
</dbReference>
<reference evidence="9 10" key="2">
    <citation type="journal article" date="2012" name="Stand. Genomic Sci.">
        <title>Complete genome sequence of the aquatic bacterium Runella slithyformis type strain (LSU 4(T)).</title>
        <authorList>
            <person name="Copeland A."/>
            <person name="Zhang X."/>
            <person name="Misra M."/>
            <person name="Lapidus A."/>
            <person name="Nolan M."/>
            <person name="Lucas S."/>
            <person name="Deshpande S."/>
            <person name="Cheng J.F."/>
            <person name="Tapia R."/>
            <person name="Goodwin L.A."/>
            <person name="Pitluck S."/>
            <person name="Liolios K."/>
            <person name="Pagani I."/>
            <person name="Ivanova N."/>
            <person name="Mikhailova N."/>
            <person name="Pati A."/>
            <person name="Chen A."/>
            <person name="Palaniappan K."/>
            <person name="Land M."/>
            <person name="Hauser L."/>
            <person name="Pan C."/>
            <person name="Jeffries C.D."/>
            <person name="Detter J.C."/>
            <person name="Brambilla E.M."/>
            <person name="Rohde M."/>
            <person name="Djao O.D."/>
            <person name="Goker M."/>
            <person name="Sikorski J."/>
            <person name="Tindall B.J."/>
            <person name="Woyke T."/>
            <person name="Bristow J."/>
            <person name="Eisen J.A."/>
            <person name="Markowitz V."/>
            <person name="Hugenholtz P."/>
            <person name="Kyrpides N.C."/>
            <person name="Klenk H.P."/>
            <person name="Mavromatis K."/>
        </authorList>
    </citation>
    <scope>NUCLEOTIDE SEQUENCE [LARGE SCALE GENOMIC DNA]</scope>
    <source>
        <strain evidence="10">ATCC 29530 / DSM 19594 / LMG 11500 / NCIMB 11436 / LSU 4</strain>
    </source>
</reference>
<dbReference type="RefSeq" id="WP_013928815.1">
    <property type="nucleotide sequence ID" value="NC_015703.1"/>
</dbReference>
<gene>
    <name evidence="9" type="ordered locus">Runsl_3127</name>
</gene>
<keyword evidence="5 9" id="KW-0418">Kinase</keyword>
<feature type="domain" description="PAS" evidence="7">
    <location>
        <begin position="386"/>
        <end position="456"/>
    </location>
</feature>
<accession>A0A7U3ZLQ5</accession>
<dbReference type="InterPro" id="IPR004358">
    <property type="entry name" value="Sig_transdc_His_kin-like_C"/>
</dbReference>
<feature type="domain" description="PAC" evidence="8">
    <location>
        <begin position="460"/>
        <end position="512"/>
    </location>
</feature>
<dbReference type="PROSITE" id="PS50112">
    <property type="entry name" value="PAS"/>
    <property type="match status" value="4"/>
</dbReference>
<evidence type="ECO:0000313" key="10">
    <source>
        <dbReference type="Proteomes" id="UP000000493"/>
    </source>
</evidence>
<dbReference type="InterPro" id="IPR003661">
    <property type="entry name" value="HisK_dim/P_dom"/>
</dbReference>
<comment type="catalytic activity">
    <reaction evidence="1">
        <text>ATP + protein L-histidine = ADP + protein N-phospho-L-histidine.</text>
        <dbReference type="EC" id="2.7.13.3"/>
    </reaction>
</comment>
<dbReference type="PANTHER" id="PTHR43304">
    <property type="entry name" value="PHYTOCHROME-LIKE PROTEIN CPH1"/>
    <property type="match status" value="1"/>
</dbReference>
<dbReference type="InterPro" id="IPR036890">
    <property type="entry name" value="HATPase_C_sf"/>
</dbReference>
<dbReference type="SUPFAM" id="SSF47384">
    <property type="entry name" value="Homodimeric domain of signal transducing histidine kinase"/>
    <property type="match status" value="1"/>
</dbReference>
<dbReference type="PROSITE" id="PS50113">
    <property type="entry name" value="PAC"/>
    <property type="match status" value="5"/>
</dbReference>
<keyword evidence="10" id="KW-1185">Reference proteome</keyword>
<evidence type="ECO:0000313" key="9">
    <source>
        <dbReference type="EMBL" id="AEI49508.1"/>
    </source>
</evidence>
<dbReference type="PROSITE" id="PS50109">
    <property type="entry name" value="HIS_KIN"/>
    <property type="match status" value="1"/>
</dbReference>
<feature type="domain" description="PAS" evidence="7">
    <location>
        <begin position="513"/>
        <end position="587"/>
    </location>
</feature>
<dbReference type="InterPro" id="IPR052162">
    <property type="entry name" value="Sensor_kinase/Photoreceptor"/>
</dbReference>
<dbReference type="CDD" id="cd00075">
    <property type="entry name" value="HATPase"/>
    <property type="match status" value="1"/>
</dbReference>
<feature type="domain" description="PAC" evidence="8">
    <location>
        <begin position="210"/>
        <end position="262"/>
    </location>
</feature>
<dbReference type="GO" id="GO:0006355">
    <property type="term" value="P:regulation of DNA-templated transcription"/>
    <property type="evidence" value="ECO:0007669"/>
    <property type="project" value="InterPro"/>
</dbReference>
<dbReference type="SMART" id="SM00086">
    <property type="entry name" value="PAC"/>
    <property type="match status" value="5"/>
</dbReference>
<name>A0A7U3ZLQ5_RUNSL</name>
<dbReference type="InterPro" id="IPR013656">
    <property type="entry name" value="PAS_4"/>
</dbReference>
<dbReference type="EMBL" id="CP002859">
    <property type="protein sequence ID" value="AEI49508.1"/>
    <property type="molecule type" value="Genomic_DNA"/>
</dbReference>
<proteinExistence type="predicted"/>
<dbReference type="GO" id="GO:0000155">
    <property type="term" value="F:phosphorelay sensor kinase activity"/>
    <property type="evidence" value="ECO:0007669"/>
    <property type="project" value="InterPro"/>
</dbReference>
<dbReference type="CDD" id="cd00082">
    <property type="entry name" value="HisKA"/>
    <property type="match status" value="1"/>
</dbReference>
<dbReference type="SUPFAM" id="SSF55785">
    <property type="entry name" value="PYP-like sensor domain (PAS domain)"/>
    <property type="match status" value="5"/>
</dbReference>
<dbReference type="PANTHER" id="PTHR43304:SF1">
    <property type="entry name" value="PAC DOMAIN-CONTAINING PROTEIN"/>
    <property type="match status" value="1"/>
</dbReference>
<dbReference type="KEGG" id="rsi:Runsl_3127"/>
<dbReference type="Pfam" id="PF08448">
    <property type="entry name" value="PAS_4"/>
    <property type="match status" value="1"/>
</dbReference>
<dbReference type="AlphaFoldDB" id="A0A7U3ZLQ5"/>
<dbReference type="Gene3D" id="3.30.450.20">
    <property type="entry name" value="PAS domain"/>
    <property type="match status" value="5"/>
</dbReference>
<protein>
    <recommendedName>
        <fullName evidence="2">histidine kinase</fullName>
        <ecNumber evidence="2">2.7.13.3</ecNumber>
    </recommendedName>
</protein>
<evidence type="ECO:0000259" key="7">
    <source>
        <dbReference type="PROSITE" id="PS50112"/>
    </source>
</evidence>
<dbReference type="InterPro" id="IPR035965">
    <property type="entry name" value="PAS-like_dom_sf"/>
</dbReference>
<keyword evidence="3" id="KW-0597">Phosphoprotein</keyword>
<dbReference type="Pfam" id="PF00989">
    <property type="entry name" value="PAS"/>
    <property type="match status" value="1"/>
</dbReference>
<dbReference type="InterPro" id="IPR005467">
    <property type="entry name" value="His_kinase_dom"/>
</dbReference>
<evidence type="ECO:0000256" key="4">
    <source>
        <dbReference type="ARBA" id="ARBA00022679"/>
    </source>
</evidence>
<dbReference type="SMART" id="SM00388">
    <property type="entry name" value="HisKA"/>
    <property type="match status" value="1"/>
</dbReference>
<dbReference type="Gene3D" id="3.30.565.10">
    <property type="entry name" value="Histidine kinase-like ATPase, C-terminal domain"/>
    <property type="match status" value="1"/>
</dbReference>
<dbReference type="Pfam" id="PF02518">
    <property type="entry name" value="HATPase_c"/>
    <property type="match status" value="1"/>
</dbReference>
<dbReference type="InterPro" id="IPR001610">
    <property type="entry name" value="PAC"/>
</dbReference>
<evidence type="ECO:0000259" key="6">
    <source>
        <dbReference type="PROSITE" id="PS50109"/>
    </source>
</evidence>
<dbReference type="InterPro" id="IPR013767">
    <property type="entry name" value="PAS_fold"/>
</dbReference>
<dbReference type="InterPro" id="IPR000700">
    <property type="entry name" value="PAS-assoc_C"/>
</dbReference>
<dbReference type="InterPro" id="IPR003594">
    <property type="entry name" value="HATPase_dom"/>
</dbReference>
<evidence type="ECO:0000259" key="8">
    <source>
        <dbReference type="PROSITE" id="PS50113"/>
    </source>
</evidence>
<feature type="domain" description="PAC" evidence="8">
    <location>
        <begin position="716"/>
        <end position="768"/>
    </location>
</feature>
<keyword evidence="4" id="KW-0808">Transferase</keyword>
<evidence type="ECO:0000256" key="2">
    <source>
        <dbReference type="ARBA" id="ARBA00012438"/>
    </source>
</evidence>
<reference evidence="10" key="1">
    <citation type="submission" date="2011-06" db="EMBL/GenBank/DDBJ databases">
        <title>The complete genome of chromosome of Runella slithyformis DSM 19594.</title>
        <authorList>
            <consortium name="US DOE Joint Genome Institute (JGI-PGF)"/>
            <person name="Lucas S."/>
            <person name="Han J."/>
            <person name="Lapidus A."/>
            <person name="Bruce D."/>
            <person name="Goodwin L."/>
            <person name="Pitluck S."/>
            <person name="Peters L."/>
            <person name="Kyrpides N."/>
            <person name="Mavromatis K."/>
            <person name="Ivanova N."/>
            <person name="Ovchinnikova G."/>
            <person name="Zhang X."/>
            <person name="Misra M."/>
            <person name="Detter J.C."/>
            <person name="Tapia R."/>
            <person name="Han C."/>
            <person name="Land M."/>
            <person name="Hauser L."/>
            <person name="Markowitz V."/>
            <person name="Cheng J.-F."/>
            <person name="Hugenholtz P."/>
            <person name="Woyke T."/>
            <person name="Wu D."/>
            <person name="Tindall B."/>
            <person name="Faehrich R."/>
            <person name="Brambilla E."/>
            <person name="Klenk H.-P."/>
            <person name="Eisen J.A."/>
        </authorList>
    </citation>
    <scope>NUCLEOTIDE SEQUENCE [LARGE SCALE GENOMIC DNA]</scope>
    <source>
        <strain evidence="10">ATCC 29530 / DSM 19594 / LMG 11500 / NCIMB 11436 / LSU 4</strain>
    </source>
</reference>
<dbReference type="Pfam" id="PF00512">
    <property type="entry name" value="HisKA"/>
    <property type="match status" value="1"/>
</dbReference>
<dbReference type="Gene3D" id="1.10.287.130">
    <property type="match status" value="1"/>
</dbReference>
<dbReference type="SMART" id="SM00387">
    <property type="entry name" value="HATPase_c"/>
    <property type="match status" value="1"/>
</dbReference>
<dbReference type="SUPFAM" id="SSF55874">
    <property type="entry name" value="ATPase domain of HSP90 chaperone/DNA topoisomerase II/histidine kinase"/>
    <property type="match status" value="1"/>
</dbReference>
<dbReference type="CDD" id="cd00130">
    <property type="entry name" value="PAS"/>
    <property type="match status" value="4"/>
</dbReference>